<protein>
    <submittedName>
        <fullName evidence="2">Amidohydrolase family protein</fullName>
    </submittedName>
</protein>
<dbReference type="CDD" id="cd01299">
    <property type="entry name" value="Met_dep_hydrolase_A"/>
    <property type="match status" value="1"/>
</dbReference>
<comment type="caution">
    <text evidence="2">The sequence shown here is derived from an EMBL/GenBank/DDBJ whole genome shotgun (WGS) entry which is preliminary data.</text>
</comment>
<reference evidence="2 3" key="1">
    <citation type="submission" date="2021-01" db="EMBL/GenBank/DDBJ databases">
        <title>WGS of actinomycetes isolated from Thailand.</title>
        <authorList>
            <person name="Thawai C."/>
        </authorList>
    </citation>
    <scope>NUCLEOTIDE SEQUENCE [LARGE SCALE GENOMIC DNA]</scope>
    <source>
        <strain evidence="2 3">CA3R110</strain>
    </source>
</reference>
<sequence length="407" mass="42789">MTQLINARLIDGTGATPVDGATIAVDAFGRISHAGTGPGPTPAPDETVIDLGGRTVTPGFIDCHVHFALDHVGELLEPPRHWASLATFQTAERLRRTLAAGVTTARDLGGLDAGYREAVTAGLVEAPRLQVAVRMISHTGGHADFTQPSGIDVDALRPQPWTEIADTVSEARIATRRVIRAGADVIKVCATGGVSSPTDQPDDEGLATDEMAAIVDEALRRHGRPVAAHAQGTTGIRNAVLAGVTSIEHGYGIDDETIDVMLEHGTTLVPTLTTAASIPERGSVPDFLYQKKIRWSALAMERVAEAIRRGVPIALGTDSGVTSHGHNLRELAHLVDLGLSPMGAIEAGTRVAARLLGLDADLGTIEPGKLADLVVCRTDPLHDIADLADPDNILLVMQAGRPVKDRL</sequence>
<dbReference type="Proteomes" id="UP000621510">
    <property type="component" value="Unassembled WGS sequence"/>
</dbReference>
<dbReference type="InterPro" id="IPR006680">
    <property type="entry name" value="Amidohydro-rel"/>
</dbReference>
<dbReference type="SUPFAM" id="SSF51556">
    <property type="entry name" value="Metallo-dependent hydrolases"/>
    <property type="match status" value="1"/>
</dbReference>
<dbReference type="EMBL" id="JAERRG010000038">
    <property type="protein sequence ID" value="MBL1119860.1"/>
    <property type="molecule type" value="Genomic_DNA"/>
</dbReference>
<evidence type="ECO:0000313" key="2">
    <source>
        <dbReference type="EMBL" id="MBL1119860.1"/>
    </source>
</evidence>
<name>A0ABS1Q6G6_9ACTN</name>
<dbReference type="InterPro" id="IPR011059">
    <property type="entry name" value="Metal-dep_hydrolase_composite"/>
</dbReference>
<dbReference type="Pfam" id="PF01979">
    <property type="entry name" value="Amidohydro_1"/>
    <property type="match status" value="1"/>
</dbReference>
<dbReference type="Gene3D" id="3.20.20.140">
    <property type="entry name" value="Metal-dependent hydrolases"/>
    <property type="match status" value="1"/>
</dbReference>
<dbReference type="SUPFAM" id="SSF51338">
    <property type="entry name" value="Composite domain of metallo-dependent hydrolases"/>
    <property type="match status" value="1"/>
</dbReference>
<keyword evidence="3" id="KW-1185">Reference proteome</keyword>
<dbReference type="PANTHER" id="PTHR43135:SF3">
    <property type="entry name" value="ALPHA-D-RIBOSE 1-METHYLPHOSPHONATE 5-TRIPHOSPHATE DIPHOSPHATASE"/>
    <property type="match status" value="1"/>
</dbReference>
<dbReference type="InterPro" id="IPR057744">
    <property type="entry name" value="OTAase-like"/>
</dbReference>
<dbReference type="InterPro" id="IPR032466">
    <property type="entry name" value="Metal_Hydrolase"/>
</dbReference>
<feature type="domain" description="Amidohydrolase-related" evidence="1">
    <location>
        <begin position="55"/>
        <end position="403"/>
    </location>
</feature>
<dbReference type="RefSeq" id="WP_201857637.1">
    <property type="nucleotide sequence ID" value="NZ_JAERRG010000038.1"/>
</dbReference>
<dbReference type="PANTHER" id="PTHR43135">
    <property type="entry name" value="ALPHA-D-RIBOSE 1-METHYLPHOSPHONATE 5-TRIPHOSPHATE DIPHOSPHATASE"/>
    <property type="match status" value="1"/>
</dbReference>
<evidence type="ECO:0000259" key="1">
    <source>
        <dbReference type="Pfam" id="PF01979"/>
    </source>
</evidence>
<evidence type="ECO:0000313" key="3">
    <source>
        <dbReference type="Proteomes" id="UP000621510"/>
    </source>
</evidence>
<organism evidence="2 3">
    <name type="scientific">Streptomyces endocoffeicus</name>
    <dbReference type="NCBI Taxonomy" id="2898945"/>
    <lineage>
        <taxon>Bacteria</taxon>
        <taxon>Bacillati</taxon>
        <taxon>Actinomycetota</taxon>
        <taxon>Actinomycetes</taxon>
        <taxon>Kitasatosporales</taxon>
        <taxon>Streptomycetaceae</taxon>
        <taxon>Streptomyces</taxon>
    </lineage>
</organism>
<gene>
    <name evidence="2" type="ORF">JK364_47305</name>
</gene>
<accession>A0ABS1Q6G6</accession>
<dbReference type="InterPro" id="IPR051781">
    <property type="entry name" value="Metallo-dep_Hydrolase"/>
</dbReference>
<proteinExistence type="predicted"/>
<dbReference type="Gene3D" id="2.30.40.10">
    <property type="entry name" value="Urease, subunit C, domain 1"/>
    <property type="match status" value="1"/>
</dbReference>